<dbReference type="EMBL" id="VSSQ01092634">
    <property type="protein sequence ID" value="MPN37778.1"/>
    <property type="molecule type" value="Genomic_DNA"/>
</dbReference>
<protein>
    <submittedName>
        <fullName evidence="1">Uncharacterized protein</fullName>
    </submittedName>
</protein>
<reference evidence="1" key="1">
    <citation type="submission" date="2019-08" db="EMBL/GenBank/DDBJ databases">
        <authorList>
            <person name="Kucharzyk K."/>
            <person name="Murdoch R.W."/>
            <person name="Higgins S."/>
            <person name="Loffler F."/>
        </authorList>
    </citation>
    <scope>NUCLEOTIDE SEQUENCE</scope>
</reference>
<dbReference type="AlphaFoldDB" id="A0A645HFH3"/>
<accession>A0A645HFH3</accession>
<organism evidence="1">
    <name type="scientific">bioreactor metagenome</name>
    <dbReference type="NCBI Taxonomy" id="1076179"/>
    <lineage>
        <taxon>unclassified sequences</taxon>
        <taxon>metagenomes</taxon>
        <taxon>ecological metagenomes</taxon>
    </lineage>
</organism>
<sequence length="67" mass="7612">MNGSVIMSVYIHYIPMKTSEFIAEAFNLIDLAHISVQLRFVVIHKKNQVFQLALSCKHNCLPVLALL</sequence>
<evidence type="ECO:0000313" key="1">
    <source>
        <dbReference type="EMBL" id="MPN37778.1"/>
    </source>
</evidence>
<proteinExistence type="predicted"/>
<name>A0A645HFH3_9ZZZZ</name>
<comment type="caution">
    <text evidence="1">The sequence shown here is derived from an EMBL/GenBank/DDBJ whole genome shotgun (WGS) entry which is preliminary data.</text>
</comment>
<gene>
    <name evidence="1" type="ORF">SDC9_185299</name>
</gene>